<protein>
    <submittedName>
        <fullName evidence="1">Uncharacterized protein</fullName>
    </submittedName>
</protein>
<comment type="caution">
    <text evidence="1">The sequence shown here is derived from an EMBL/GenBank/DDBJ whole genome shotgun (WGS) entry which is preliminary data.</text>
</comment>
<dbReference type="EMBL" id="CM042050">
    <property type="protein sequence ID" value="KAI3735554.1"/>
    <property type="molecule type" value="Genomic_DNA"/>
</dbReference>
<dbReference type="Proteomes" id="UP001055879">
    <property type="component" value="Linkage Group LG04"/>
</dbReference>
<evidence type="ECO:0000313" key="2">
    <source>
        <dbReference type="Proteomes" id="UP001055879"/>
    </source>
</evidence>
<evidence type="ECO:0000313" key="1">
    <source>
        <dbReference type="EMBL" id="KAI3735554.1"/>
    </source>
</evidence>
<accession>A0ACB9CMJ9</accession>
<reference evidence="1 2" key="2">
    <citation type="journal article" date="2022" name="Mol. Ecol. Resour.">
        <title>The genomes of chicory, endive, great burdock and yacon provide insights into Asteraceae paleo-polyploidization history and plant inulin production.</title>
        <authorList>
            <person name="Fan W."/>
            <person name="Wang S."/>
            <person name="Wang H."/>
            <person name="Wang A."/>
            <person name="Jiang F."/>
            <person name="Liu H."/>
            <person name="Zhao H."/>
            <person name="Xu D."/>
            <person name="Zhang Y."/>
        </authorList>
    </citation>
    <scope>NUCLEOTIDE SEQUENCE [LARGE SCALE GENOMIC DNA]</scope>
    <source>
        <strain evidence="2">cv. Niubang</strain>
    </source>
</reference>
<gene>
    <name evidence="1" type="ORF">L6452_15060</name>
</gene>
<sequence>MEDPESEWAIQEHDPCWKLEEAGDEASMLKWILNKGYGIGKKMVITGIIVSSAPLVLPPLVVFSAMGVAFSVPFGFVFATYACTNKLMTKLLPTPESPLLDQEKKEQQLEDIKQGVNMRGIVDKKGYYYTDEDDDHNLMQKENEEERIRFKLDDDGYGKKVVEYERIMDRKRGVELDDDDYRQFLQERNILIEDEEKEQMEDIVQQGVEMRLGLNVAGDARIQGSGSNRNFVAGSVDEQGYEEDDGEYLEGDDDSLEEEKKEAMEDEETEEIVKGSTGLLEKIRDEGRTNIGNDSTTEPVMVKEIDSAVEEGSKNGGEIRLVGDTTKKRNMGSQEKNSSNIESAISKKKKEQLIQANADAREIGDESGLDLFDDRNTSMILESLEAGDKTKESAANDNLDVMALPSFKRPLLDSNYVKVASTTDTKVPSREDKLDEEKMWEKIGAMRAIVGYKAPSEATYIGELKALYAFTGVEPPASLKGDSDLDEVNANLKFLMSIVGVK</sequence>
<reference evidence="2" key="1">
    <citation type="journal article" date="2022" name="Mol. Ecol. Resour.">
        <title>The genomes of chicory, endive, great burdock and yacon provide insights into Asteraceae palaeo-polyploidization history and plant inulin production.</title>
        <authorList>
            <person name="Fan W."/>
            <person name="Wang S."/>
            <person name="Wang H."/>
            <person name="Wang A."/>
            <person name="Jiang F."/>
            <person name="Liu H."/>
            <person name="Zhao H."/>
            <person name="Xu D."/>
            <person name="Zhang Y."/>
        </authorList>
    </citation>
    <scope>NUCLEOTIDE SEQUENCE [LARGE SCALE GENOMIC DNA]</scope>
    <source>
        <strain evidence="2">cv. Niubang</strain>
    </source>
</reference>
<keyword evidence="2" id="KW-1185">Reference proteome</keyword>
<name>A0ACB9CMJ9_ARCLA</name>
<organism evidence="1 2">
    <name type="scientific">Arctium lappa</name>
    <name type="common">Greater burdock</name>
    <name type="synonym">Lappa major</name>
    <dbReference type="NCBI Taxonomy" id="4217"/>
    <lineage>
        <taxon>Eukaryota</taxon>
        <taxon>Viridiplantae</taxon>
        <taxon>Streptophyta</taxon>
        <taxon>Embryophyta</taxon>
        <taxon>Tracheophyta</taxon>
        <taxon>Spermatophyta</taxon>
        <taxon>Magnoliopsida</taxon>
        <taxon>eudicotyledons</taxon>
        <taxon>Gunneridae</taxon>
        <taxon>Pentapetalae</taxon>
        <taxon>asterids</taxon>
        <taxon>campanulids</taxon>
        <taxon>Asterales</taxon>
        <taxon>Asteraceae</taxon>
        <taxon>Carduoideae</taxon>
        <taxon>Cardueae</taxon>
        <taxon>Arctiinae</taxon>
        <taxon>Arctium</taxon>
    </lineage>
</organism>
<proteinExistence type="predicted"/>